<dbReference type="AlphaFoldDB" id="A0A6J8CGT8"/>
<organism evidence="2 3">
    <name type="scientific">Mytilus coruscus</name>
    <name type="common">Sea mussel</name>
    <dbReference type="NCBI Taxonomy" id="42192"/>
    <lineage>
        <taxon>Eukaryota</taxon>
        <taxon>Metazoa</taxon>
        <taxon>Spiralia</taxon>
        <taxon>Lophotrochozoa</taxon>
        <taxon>Mollusca</taxon>
        <taxon>Bivalvia</taxon>
        <taxon>Autobranchia</taxon>
        <taxon>Pteriomorphia</taxon>
        <taxon>Mytilida</taxon>
        <taxon>Mytiloidea</taxon>
        <taxon>Mytilidae</taxon>
        <taxon>Mytilinae</taxon>
        <taxon>Mytilus</taxon>
    </lineage>
</organism>
<keyword evidence="3" id="KW-1185">Reference proteome</keyword>
<feature type="region of interest" description="Disordered" evidence="1">
    <location>
        <begin position="1"/>
        <end position="36"/>
    </location>
</feature>
<feature type="compositionally biased region" description="Acidic residues" evidence="1">
    <location>
        <begin position="23"/>
        <end position="33"/>
    </location>
</feature>
<evidence type="ECO:0000313" key="2">
    <source>
        <dbReference type="EMBL" id="CAC5394911.1"/>
    </source>
</evidence>
<sequence>MMDNMLQEQNEQTVQEQRREEDLQTPDDTDENETSNKVQLKFPDDLFSTKPILFTPLRELDDTYECRPFLDGFLSLSKEGDIGFMKDLCIEFTWKKNNHAQWFTGDRLKGIHSQLFRNGLPTFYINKMSMFAIWGTFLPQRPLQDYEETLNLTYFKELYDTVFDIAVPSAIRNMPPSAHMQIINTTVLVPKPDIYHLVGHELSIFGNALKKEIENLKQNGQFPNSFSFHFMAEAFGQDTPLTERSIQTISNAVDIDKTIETLVHLATNIMKQGKCLFWDKTFIDKAFHSSGSTYFACGIYQLANGSGYVSKRLQRDTTLFEGTVFWKCYNTLFKRLRTHNHQFQHSSTEILLFQEPVLAKLLACQPSGIEHAFKKNYKNPLKIVYEDAVRKTSFSILHQRLELLHTLPLLHTARIEFVCSLMEASLQSLVDNYTGTSVKAKLAQICDRLNLKHTPIVELPSEDICTYLSSVMHSFSRPIMNTLNSFFVRRKPMTPDEIETVHMCEMFISFIMYGSKNYLPPMANVGLTMNRFKTINRITLAYTELRRQGDLFLLDASKNTSGSIYTIRHRILSRTLSADDFTDVLLQVHTQMKLDKNTVGIVFLTNILRALVNAGAQTQDISIHFRNHDPYTILSKVFVRSARAIKTIKRCCTVSEFVHNLLDTEDLPELSATREAAYETLGDLIALESSGQIRDIGRQELHEGLQTFFHCALKEKVDFAVDYVPLFRPPLDMANYTRIIPDLSKVLLLKYPPVFHEKLSKVCIERALDMVGFPYDLCNNQPNHYRCNMYLLFQLINSGITDATRLISLLGVSVALRTIQRDRSFYNKVAKSTIALGDLEALGLCKRNDGVYEPISNAQFRFQTVEILSSTERELMISYRNLTAYGLNYF</sequence>
<dbReference type="Proteomes" id="UP000507470">
    <property type="component" value="Unassembled WGS sequence"/>
</dbReference>
<proteinExistence type="predicted"/>
<accession>A0A6J8CGT8</accession>
<evidence type="ECO:0000256" key="1">
    <source>
        <dbReference type="SAM" id="MobiDB-lite"/>
    </source>
</evidence>
<protein>
    <submittedName>
        <fullName evidence="2">Uncharacterized protein</fullName>
    </submittedName>
</protein>
<feature type="compositionally biased region" description="Polar residues" evidence="1">
    <location>
        <begin position="1"/>
        <end position="15"/>
    </location>
</feature>
<gene>
    <name evidence="2" type="ORF">MCOR_29629</name>
</gene>
<reference evidence="2 3" key="1">
    <citation type="submission" date="2020-06" db="EMBL/GenBank/DDBJ databases">
        <authorList>
            <person name="Li R."/>
            <person name="Bekaert M."/>
        </authorList>
    </citation>
    <scope>NUCLEOTIDE SEQUENCE [LARGE SCALE GENOMIC DNA]</scope>
    <source>
        <strain evidence="3">wild</strain>
    </source>
</reference>
<dbReference type="EMBL" id="CACVKT020005399">
    <property type="protein sequence ID" value="CAC5394911.1"/>
    <property type="molecule type" value="Genomic_DNA"/>
</dbReference>
<name>A0A6J8CGT8_MYTCO</name>
<evidence type="ECO:0000313" key="3">
    <source>
        <dbReference type="Proteomes" id="UP000507470"/>
    </source>
</evidence>